<feature type="region of interest" description="Disordered" evidence="1">
    <location>
        <begin position="263"/>
        <end position="304"/>
    </location>
</feature>
<dbReference type="CDD" id="cd00201">
    <property type="entry name" value="WW"/>
    <property type="match status" value="1"/>
</dbReference>
<feature type="domain" description="WW" evidence="2">
    <location>
        <begin position="130"/>
        <end position="164"/>
    </location>
</feature>
<gene>
    <name evidence="3" type="ORF">GSTUAT00008065001</name>
</gene>
<dbReference type="Gene3D" id="2.20.70.10">
    <property type="match status" value="1"/>
</dbReference>
<dbReference type="PROSITE" id="PS50020">
    <property type="entry name" value="WW_DOMAIN_2"/>
    <property type="match status" value="1"/>
</dbReference>
<feature type="compositionally biased region" description="Pro residues" evidence="1">
    <location>
        <begin position="117"/>
        <end position="128"/>
    </location>
</feature>
<feature type="compositionally biased region" description="Low complexity" evidence="1">
    <location>
        <begin position="172"/>
        <end position="185"/>
    </location>
</feature>
<evidence type="ECO:0000259" key="2">
    <source>
        <dbReference type="PROSITE" id="PS50020"/>
    </source>
</evidence>
<sequence length="304" mass="33900">MSSPRTRSHSPQSARSRSKSRTPDRVKAAVEAEEKRKKDKEGEIDTSEKSDSEDENSHELEEGEEEDGESSGSGREEDEGEDPDDEEEGEVASPPPNEPLADSPDTNGHAQAAAGDAPPPLPEGPPPGDATEDDGWAPVWEETYQAYYFFNHRTGETTWTNPRVPTESLPLDPAATDPTAIDPTAVSDSTRIQYNPAIHGDYDPTAPYATQPAEEEYVSRAAFNRFTGKFQGANGKAPENYNDENKSRRQMEFYFDVDAAASSHDGRSLKAERQTRKLTRKEVKAFQEKRRARKEEKRKAWLRD</sequence>
<feature type="region of interest" description="Disordered" evidence="1">
    <location>
        <begin position="1"/>
        <end position="138"/>
    </location>
</feature>
<organism evidence="3 4">
    <name type="scientific">Tuber aestivum</name>
    <name type="common">summer truffle</name>
    <dbReference type="NCBI Taxonomy" id="59557"/>
    <lineage>
        <taxon>Eukaryota</taxon>
        <taxon>Fungi</taxon>
        <taxon>Dikarya</taxon>
        <taxon>Ascomycota</taxon>
        <taxon>Pezizomycotina</taxon>
        <taxon>Pezizomycetes</taxon>
        <taxon>Pezizales</taxon>
        <taxon>Tuberaceae</taxon>
        <taxon>Tuber</taxon>
    </lineage>
</organism>
<accession>A0A292PMY2</accession>
<feature type="compositionally biased region" description="Acidic residues" evidence="1">
    <location>
        <begin position="76"/>
        <end position="90"/>
    </location>
</feature>
<dbReference type="AlphaFoldDB" id="A0A292PMY2"/>
<dbReference type="Pfam" id="PF00397">
    <property type="entry name" value="WW"/>
    <property type="match status" value="1"/>
</dbReference>
<evidence type="ECO:0000256" key="1">
    <source>
        <dbReference type="SAM" id="MobiDB-lite"/>
    </source>
</evidence>
<dbReference type="InterPro" id="IPR001202">
    <property type="entry name" value="WW_dom"/>
</dbReference>
<evidence type="ECO:0000313" key="3">
    <source>
        <dbReference type="EMBL" id="CUS07843.1"/>
    </source>
</evidence>
<proteinExistence type="predicted"/>
<dbReference type="EMBL" id="LN891172">
    <property type="protein sequence ID" value="CUS07843.1"/>
    <property type="molecule type" value="Genomic_DNA"/>
</dbReference>
<feature type="region of interest" description="Disordered" evidence="1">
    <location>
        <begin position="156"/>
        <end position="189"/>
    </location>
</feature>
<evidence type="ECO:0000313" key="4">
    <source>
        <dbReference type="Proteomes" id="UP001412239"/>
    </source>
</evidence>
<dbReference type="PROSITE" id="PS01159">
    <property type="entry name" value="WW_DOMAIN_1"/>
    <property type="match status" value="1"/>
</dbReference>
<dbReference type="InterPro" id="IPR036020">
    <property type="entry name" value="WW_dom_sf"/>
</dbReference>
<dbReference type="SUPFAM" id="SSF51045">
    <property type="entry name" value="WW domain"/>
    <property type="match status" value="1"/>
</dbReference>
<keyword evidence="4" id="KW-1185">Reference proteome</keyword>
<protein>
    <recommendedName>
        <fullName evidence="2">WW domain-containing protein</fullName>
    </recommendedName>
</protein>
<reference evidence="3" key="1">
    <citation type="submission" date="2015-10" db="EMBL/GenBank/DDBJ databases">
        <authorList>
            <person name="Regsiter A."/>
            <person name="william w."/>
        </authorList>
    </citation>
    <scope>NUCLEOTIDE SEQUENCE</scope>
    <source>
        <strain evidence="3">Montdore</strain>
    </source>
</reference>
<feature type="compositionally biased region" description="Basic and acidic residues" evidence="1">
    <location>
        <begin position="264"/>
        <end position="304"/>
    </location>
</feature>
<feature type="compositionally biased region" description="Basic and acidic residues" evidence="1">
    <location>
        <begin position="21"/>
        <end position="60"/>
    </location>
</feature>
<dbReference type="Proteomes" id="UP001412239">
    <property type="component" value="Unassembled WGS sequence"/>
</dbReference>
<feature type="compositionally biased region" description="Polar residues" evidence="1">
    <location>
        <begin position="1"/>
        <end position="15"/>
    </location>
</feature>
<name>A0A292PMY2_9PEZI</name>